<dbReference type="GO" id="GO:0030246">
    <property type="term" value="F:carbohydrate binding"/>
    <property type="evidence" value="ECO:0007669"/>
    <property type="project" value="InterPro"/>
</dbReference>
<evidence type="ECO:0000256" key="1">
    <source>
        <dbReference type="SAM" id="Phobius"/>
    </source>
</evidence>
<keyword evidence="1" id="KW-1133">Transmembrane helix</keyword>
<evidence type="ECO:0008006" key="3">
    <source>
        <dbReference type="Google" id="ProtNLM"/>
    </source>
</evidence>
<sequence>ISSSILVTNQGSLYNIFPFSSLFLYLYLLHPNTILMAGQSTHYVAYPRAASITWSDDTRYWSWAPVDFCGYPIEEARLLQVSWLDCRWTMDSSSFKQDVWYNASVDVMMTNTASGWNIPLNIEIDMPDGSKQESQIVLAGKQPNVWFKIPLGKFIISSSVTSGIIRFGFYNHGGHWKRGLIVRALLIQA</sequence>
<dbReference type="PANTHER" id="PTHR48478:SF1">
    <property type="entry name" value="LECTIN-LIKE"/>
    <property type="match status" value="1"/>
</dbReference>
<keyword evidence="1" id="KW-0472">Membrane</keyword>
<dbReference type="InterPro" id="IPR025886">
    <property type="entry name" value="PP2-like"/>
</dbReference>
<protein>
    <recommendedName>
        <fullName evidence="3">17 kDa phloem lectin</fullName>
    </recommendedName>
</protein>
<feature type="transmembrane region" description="Helical" evidence="1">
    <location>
        <begin position="12"/>
        <end position="29"/>
    </location>
</feature>
<reference evidence="2" key="1">
    <citation type="submission" date="2023-03" db="UniProtKB">
        <authorList>
            <consortium name="EnsemblPlants"/>
        </authorList>
    </citation>
    <scope>IDENTIFICATION</scope>
</reference>
<organism evidence="2">
    <name type="scientific">Cucumis melo</name>
    <name type="common">Muskmelon</name>
    <dbReference type="NCBI Taxonomy" id="3656"/>
    <lineage>
        <taxon>Eukaryota</taxon>
        <taxon>Viridiplantae</taxon>
        <taxon>Streptophyta</taxon>
        <taxon>Embryophyta</taxon>
        <taxon>Tracheophyta</taxon>
        <taxon>Spermatophyta</taxon>
        <taxon>Magnoliopsida</taxon>
        <taxon>eudicotyledons</taxon>
        <taxon>Gunneridae</taxon>
        <taxon>Pentapetalae</taxon>
        <taxon>rosids</taxon>
        <taxon>fabids</taxon>
        <taxon>Cucurbitales</taxon>
        <taxon>Cucurbitaceae</taxon>
        <taxon>Benincaseae</taxon>
        <taxon>Cucumis</taxon>
    </lineage>
</organism>
<evidence type="ECO:0000313" key="2">
    <source>
        <dbReference type="EnsemblPlants" id="MELO3C023027.2.1"/>
    </source>
</evidence>
<dbReference type="InterPro" id="IPR052147">
    <property type="entry name" value="PP2-like/Lectin"/>
</dbReference>
<name>A0A9I9DSG3_CUCME</name>
<dbReference type="PANTHER" id="PTHR48478">
    <property type="entry name" value="LECTIN-LIKE"/>
    <property type="match status" value="1"/>
</dbReference>
<dbReference type="EnsemblPlants" id="MELO3C023027.2.1">
    <property type="protein sequence ID" value="MELO3C023027.2.1"/>
    <property type="gene ID" value="MELO3C023027.2"/>
</dbReference>
<dbReference type="AlphaFoldDB" id="A0A9I9DSG3"/>
<proteinExistence type="predicted"/>
<dbReference type="Gramene" id="MELO3C023027.2.1">
    <property type="protein sequence ID" value="MELO3C023027.2.1"/>
    <property type="gene ID" value="MELO3C023027.2"/>
</dbReference>
<keyword evidence="1" id="KW-0812">Transmembrane</keyword>
<accession>A0A9I9DSG3</accession>
<dbReference type="Pfam" id="PF14299">
    <property type="entry name" value="PP2"/>
    <property type="match status" value="1"/>
</dbReference>